<feature type="transmembrane region" description="Helical" evidence="6">
    <location>
        <begin position="365"/>
        <end position="387"/>
    </location>
</feature>
<evidence type="ECO:0000313" key="8">
    <source>
        <dbReference type="EMBL" id="GAA2113489.1"/>
    </source>
</evidence>
<dbReference type="Pfam" id="PF02687">
    <property type="entry name" value="FtsX"/>
    <property type="match status" value="2"/>
</dbReference>
<feature type="transmembrane region" description="Helical" evidence="6">
    <location>
        <begin position="795"/>
        <end position="816"/>
    </location>
</feature>
<feature type="transmembrane region" description="Helical" evidence="6">
    <location>
        <begin position="325"/>
        <end position="345"/>
    </location>
</feature>
<dbReference type="PANTHER" id="PTHR30287:SF2">
    <property type="entry name" value="BLL1001 PROTEIN"/>
    <property type="match status" value="1"/>
</dbReference>
<name>A0ABN2XJK2_9MICC</name>
<feature type="domain" description="ABC3 transporter permease C-terminal" evidence="7">
    <location>
        <begin position="275"/>
        <end position="387"/>
    </location>
</feature>
<evidence type="ECO:0000313" key="9">
    <source>
        <dbReference type="Proteomes" id="UP001500166"/>
    </source>
</evidence>
<keyword evidence="3 6" id="KW-0812">Transmembrane</keyword>
<feature type="transmembrane region" description="Helical" evidence="6">
    <location>
        <begin position="264"/>
        <end position="287"/>
    </location>
</feature>
<reference evidence="8 9" key="1">
    <citation type="journal article" date="2019" name="Int. J. Syst. Evol. Microbiol.">
        <title>The Global Catalogue of Microorganisms (GCM) 10K type strain sequencing project: providing services to taxonomists for standard genome sequencing and annotation.</title>
        <authorList>
            <consortium name="The Broad Institute Genomics Platform"/>
            <consortium name="The Broad Institute Genome Sequencing Center for Infectious Disease"/>
            <person name="Wu L."/>
            <person name="Ma J."/>
        </authorList>
    </citation>
    <scope>NUCLEOTIDE SEQUENCE [LARGE SCALE GENOMIC DNA]</scope>
    <source>
        <strain evidence="8 9">JCM 15914</strain>
    </source>
</reference>
<evidence type="ECO:0000256" key="4">
    <source>
        <dbReference type="ARBA" id="ARBA00022989"/>
    </source>
</evidence>
<keyword evidence="5 6" id="KW-0472">Membrane</keyword>
<proteinExistence type="predicted"/>
<accession>A0ABN2XJK2</accession>
<dbReference type="InterPro" id="IPR038766">
    <property type="entry name" value="Membrane_comp_ABC_pdt"/>
</dbReference>
<comment type="caution">
    <text evidence="8">The sequence shown here is derived from an EMBL/GenBank/DDBJ whole genome shotgun (WGS) entry which is preliminary data.</text>
</comment>
<evidence type="ECO:0000256" key="1">
    <source>
        <dbReference type="ARBA" id="ARBA00004651"/>
    </source>
</evidence>
<protein>
    <submittedName>
        <fullName evidence="8">FtsX-like permease family protein</fullName>
    </submittedName>
</protein>
<feature type="transmembrane region" description="Helical" evidence="6">
    <location>
        <begin position="20"/>
        <end position="42"/>
    </location>
</feature>
<dbReference type="InterPro" id="IPR003838">
    <property type="entry name" value="ABC3_permease_C"/>
</dbReference>
<keyword evidence="2" id="KW-1003">Cell membrane</keyword>
<feature type="transmembrane region" description="Helical" evidence="6">
    <location>
        <begin position="460"/>
        <end position="481"/>
    </location>
</feature>
<feature type="transmembrane region" description="Helical" evidence="6">
    <location>
        <begin position="696"/>
        <end position="720"/>
    </location>
</feature>
<keyword evidence="4 6" id="KW-1133">Transmembrane helix</keyword>
<organism evidence="8 9">
    <name type="scientific">Kocuria atrinae</name>
    <dbReference type="NCBI Taxonomy" id="592377"/>
    <lineage>
        <taxon>Bacteria</taxon>
        <taxon>Bacillati</taxon>
        <taxon>Actinomycetota</taxon>
        <taxon>Actinomycetes</taxon>
        <taxon>Micrococcales</taxon>
        <taxon>Micrococcaceae</taxon>
        <taxon>Kocuria</taxon>
    </lineage>
</organism>
<dbReference type="Proteomes" id="UP001500166">
    <property type="component" value="Unassembled WGS sequence"/>
</dbReference>
<evidence type="ECO:0000259" key="7">
    <source>
        <dbReference type="Pfam" id="PF02687"/>
    </source>
</evidence>
<evidence type="ECO:0000256" key="6">
    <source>
        <dbReference type="SAM" id="Phobius"/>
    </source>
</evidence>
<evidence type="ECO:0000256" key="5">
    <source>
        <dbReference type="ARBA" id="ARBA00023136"/>
    </source>
</evidence>
<keyword evidence="9" id="KW-1185">Reference proteome</keyword>
<feature type="domain" description="ABC3 transporter permease C-terminal" evidence="7">
    <location>
        <begin position="704"/>
        <end position="823"/>
    </location>
</feature>
<comment type="subcellular location">
    <subcellularLocation>
        <location evidence="1">Cell membrane</location>
        <topology evidence="1">Multi-pass membrane protein</topology>
    </subcellularLocation>
</comment>
<sequence>MTSSIVLRYLRNDLRRNRGVAIALLVVMMLSAFLMASGAMVLERVSGSVDRMFATAKPPHFLQMHQGDFDEGALESFAAEHPEIDAWLIEEMIGFDGQAIGWQRPATGETGDLSESLIDNLFVTQNDDFDFLLETGGDGVPRPRDGEVYVPVAYELQFGIEVGDRLTVRTSGGSEGQAEQFEVVGFVRDAQMASSMSSATRFLVSDQDFERLSSGGGGTPEIIVEYRLSDTAQLSDFQQAYESDEALPKNGQAVTEVMIRLINVFSGGLTAIAFMFASLMLIAIALLNVRFVIRSTLEDEIHEIGAMRAIGLPTRTISGLYLSRYGVMALVACAAGGILAMFAVPLLTRDIQTNFAAAPTTWVSYAAPILALAVLFGLIVGICANVLRAVRRVDVVGALIHGSTVSERVTVGRARRSARRAARRVGKREHNRPSALTGVSSGKLGLRLAWLDLRAERRQWLLVPAVFFIASVLLILPTNLLTTFESPRFVTYMGAPESDLRIDVQFSTADDETGGSNSAGEARQRLLTKLESDPRIGEVVSYAGMLFEARGEEGWEALRVEVGDYSDSTLEFAQGQPPADGEIALSLLNAEEFGVVPGDTLTVRQDGEEQEARVSGVYQDITSGGYTAKMQGNVDQETIAAQAQRWVVYASLANAEDNGDDAAVVIAREYDALEPAASVIPMRHYVQQTLAYITDALRGVAVVTLAIAIGAAALIATLFLRLQVSKDRQKMGVLSALGFSLREIAAQLQLKALLTVAAGVLLGTLFAATAGEALVGSILGPSMGIARLSFIPNPWIVYLAYPLLLIGAGTVGTLILTRRLRRADRSEWLR</sequence>
<dbReference type="EMBL" id="BAAAQA010000009">
    <property type="protein sequence ID" value="GAA2113489.1"/>
    <property type="molecule type" value="Genomic_DNA"/>
</dbReference>
<dbReference type="PANTHER" id="PTHR30287">
    <property type="entry name" value="MEMBRANE COMPONENT OF PREDICTED ABC SUPERFAMILY METABOLITE UPTAKE TRANSPORTER"/>
    <property type="match status" value="1"/>
</dbReference>
<dbReference type="RefSeq" id="WP_344223936.1">
    <property type="nucleotide sequence ID" value="NZ_BAAAQA010000009.1"/>
</dbReference>
<feature type="transmembrane region" description="Helical" evidence="6">
    <location>
        <begin position="752"/>
        <end position="775"/>
    </location>
</feature>
<evidence type="ECO:0000256" key="3">
    <source>
        <dbReference type="ARBA" id="ARBA00022692"/>
    </source>
</evidence>
<gene>
    <name evidence="8" type="ORF">GCM10009824_10150</name>
</gene>
<evidence type="ECO:0000256" key="2">
    <source>
        <dbReference type="ARBA" id="ARBA00022475"/>
    </source>
</evidence>